<evidence type="ECO:0000313" key="3">
    <source>
        <dbReference type="Proteomes" id="UP000593562"/>
    </source>
</evidence>
<organism evidence="2 3">
    <name type="scientific">Tripterygium wilfordii</name>
    <name type="common">Thunder God vine</name>
    <dbReference type="NCBI Taxonomy" id="458696"/>
    <lineage>
        <taxon>Eukaryota</taxon>
        <taxon>Viridiplantae</taxon>
        <taxon>Streptophyta</taxon>
        <taxon>Embryophyta</taxon>
        <taxon>Tracheophyta</taxon>
        <taxon>Spermatophyta</taxon>
        <taxon>Magnoliopsida</taxon>
        <taxon>eudicotyledons</taxon>
        <taxon>Gunneridae</taxon>
        <taxon>Pentapetalae</taxon>
        <taxon>rosids</taxon>
        <taxon>fabids</taxon>
        <taxon>Celastrales</taxon>
        <taxon>Celastraceae</taxon>
        <taxon>Tripterygium</taxon>
    </lineage>
</organism>
<feature type="transmembrane region" description="Helical" evidence="1">
    <location>
        <begin position="21"/>
        <end position="40"/>
    </location>
</feature>
<dbReference type="Proteomes" id="UP000593562">
    <property type="component" value="Unassembled WGS sequence"/>
</dbReference>
<evidence type="ECO:0000256" key="1">
    <source>
        <dbReference type="SAM" id="Phobius"/>
    </source>
</evidence>
<evidence type="ECO:0000313" key="2">
    <source>
        <dbReference type="EMBL" id="KAF5727530.1"/>
    </source>
</evidence>
<sequence>MHNIFVGIFFSHSSFGPQLDLLVLLFLSLISLCNSFYVQIRCHADAFVGSHSVCYWHPSHLWPFSDGSVGIVTQLLMNFVNIVCATGHFSMAMACFSPGLR</sequence>
<keyword evidence="1" id="KW-0812">Transmembrane</keyword>
<name>A0A7J7C044_TRIWF</name>
<dbReference type="EMBL" id="JAAARO010000022">
    <property type="protein sequence ID" value="KAF5727530.1"/>
    <property type="molecule type" value="Genomic_DNA"/>
</dbReference>
<accession>A0A7J7C044</accession>
<protein>
    <submittedName>
        <fullName evidence="2">Uncharacterized protein</fullName>
    </submittedName>
</protein>
<reference evidence="2 3" key="1">
    <citation type="journal article" date="2020" name="Nat. Commun.">
        <title>Genome of Tripterygium wilfordii and identification of cytochrome P450 involved in triptolide biosynthesis.</title>
        <authorList>
            <person name="Tu L."/>
            <person name="Su P."/>
            <person name="Zhang Z."/>
            <person name="Gao L."/>
            <person name="Wang J."/>
            <person name="Hu T."/>
            <person name="Zhou J."/>
            <person name="Zhang Y."/>
            <person name="Zhao Y."/>
            <person name="Liu Y."/>
            <person name="Song Y."/>
            <person name="Tong Y."/>
            <person name="Lu Y."/>
            <person name="Yang J."/>
            <person name="Xu C."/>
            <person name="Jia M."/>
            <person name="Peters R.J."/>
            <person name="Huang L."/>
            <person name="Gao W."/>
        </authorList>
    </citation>
    <scope>NUCLEOTIDE SEQUENCE [LARGE SCALE GENOMIC DNA]</scope>
    <source>
        <strain evidence="3">cv. XIE 37</strain>
        <tissue evidence="2">Leaf</tissue>
    </source>
</reference>
<gene>
    <name evidence="2" type="ORF">HS088_TW22G01225</name>
</gene>
<dbReference type="InParanoid" id="A0A7J7C044"/>
<keyword evidence="3" id="KW-1185">Reference proteome</keyword>
<keyword evidence="1" id="KW-1133">Transmembrane helix</keyword>
<comment type="caution">
    <text evidence="2">The sequence shown here is derived from an EMBL/GenBank/DDBJ whole genome shotgun (WGS) entry which is preliminary data.</text>
</comment>
<dbReference type="AlphaFoldDB" id="A0A7J7C044"/>
<keyword evidence="1" id="KW-0472">Membrane</keyword>
<proteinExistence type="predicted"/>